<dbReference type="OrthoDB" id="4070347at2759"/>
<gene>
    <name evidence="2" type="ORF">C6P45_000302</name>
</gene>
<evidence type="ECO:0000313" key="2">
    <source>
        <dbReference type="EMBL" id="KAG0666047.1"/>
    </source>
</evidence>
<dbReference type="AlphaFoldDB" id="A0A9P6W7H8"/>
<proteinExistence type="predicted"/>
<evidence type="ECO:0000313" key="3">
    <source>
        <dbReference type="Proteomes" id="UP000750334"/>
    </source>
</evidence>
<name>A0A9P6W7H8_MAUEX</name>
<feature type="region of interest" description="Disordered" evidence="1">
    <location>
        <begin position="106"/>
        <end position="141"/>
    </location>
</feature>
<dbReference type="EMBL" id="PUHR01000107">
    <property type="protein sequence ID" value="KAG0666047.1"/>
    <property type="molecule type" value="Genomic_DNA"/>
</dbReference>
<dbReference type="Proteomes" id="UP000750334">
    <property type="component" value="Unassembled WGS sequence"/>
</dbReference>
<reference evidence="2 3" key="1">
    <citation type="submission" date="2020-11" db="EMBL/GenBank/DDBJ databases">
        <title>Kefir isolates.</title>
        <authorList>
            <person name="Marcisauskas S."/>
            <person name="Kim Y."/>
            <person name="Blasche S."/>
        </authorList>
    </citation>
    <scope>NUCLEOTIDE SEQUENCE [LARGE SCALE GENOMIC DNA]</scope>
    <source>
        <strain evidence="2 3">OG2</strain>
    </source>
</reference>
<accession>A0A9P6W7H8</accession>
<feature type="compositionally biased region" description="Polar residues" evidence="1">
    <location>
        <begin position="128"/>
        <end position="141"/>
    </location>
</feature>
<feature type="region of interest" description="Disordered" evidence="1">
    <location>
        <begin position="186"/>
        <end position="210"/>
    </location>
</feature>
<feature type="compositionally biased region" description="Basic and acidic residues" evidence="1">
    <location>
        <begin position="186"/>
        <end position="199"/>
    </location>
</feature>
<protein>
    <submittedName>
        <fullName evidence="2">Uncharacterized protein</fullName>
    </submittedName>
</protein>
<feature type="region of interest" description="Disordered" evidence="1">
    <location>
        <begin position="389"/>
        <end position="411"/>
    </location>
</feature>
<comment type="caution">
    <text evidence="2">The sequence shown here is derived from an EMBL/GenBank/DDBJ whole genome shotgun (WGS) entry which is preliminary data.</text>
</comment>
<sequence length="411" mass="46957">MSNNIIPQSVNVSHALSAVIIQEMRNNLDILSKREQLNATEENLLVSYISQLNQTIIDFNNDNKDVKIDKEGVTMADIELIKGLTALYQDYLGKFNEIQQRIHKENKPVRKERRQSVNLDEGVRALHESTNQKGENTTIKNKNVPKIKDIYIADGTKKKQDNIPIEDTTIPETKEELNKKKISFDKYKKKDDSPNDTLKRSNSSDSEDSITKKIKLDTNETNSNSKIRSILKNPNDIMDSEGSEVPKRRNKKKLSIKFPEEDDLVRVYGEDLPNEGLKVTAVELKKILRPFREGEPNEKVLILGFRSRAKPLNLSNIRVKDSDISDTRNGPIKCQTATPILYRDNFKSFSKDLNKPPREPIPELNNNQDKSSPLVAQAYGRNGLLLRNDRGGIPYKRVPEVKRNTYPPRAN</sequence>
<evidence type="ECO:0000256" key="1">
    <source>
        <dbReference type="SAM" id="MobiDB-lite"/>
    </source>
</evidence>
<keyword evidence="3" id="KW-1185">Reference proteome</keyword>
<organism evidence="2 3">
    <name type="scientific">Maudiozyma exigua</name>
    <name type="common">Yeast</name>
    <name type="synonym">Kazachstania exigua</name>
    <dbReference type="NCBI Taxonomy" id="34358"/>
    <lineage>
        <taxon>Eukaryota</taxon>
        <taxon>Fungi</taxon>
        <taxon>Dikarya</taxon>
        <taxon>Ascomycota</taxon>
        <taxon>Saccharomycotina</taxon>
        <taxon>Saccharomycetes</taxon>
        <taxon>Saccharomycetales</taxon>
        <taxon>Saccharomycetaceae</taxon>
        <taxon>Maudiozyma</taxon>
    </lineage>
</organism>
<feature type="region of interest" description="Disordered" evidence="1">
    <location>
        <begin position="348"/>
        <end position="371"/>
    </location>
</feature>
<feature type="compositionally biased region" description="Basic and acidic residues" evidence="1">
    <location>
        <begin position="348"/>
        <end position="361"/>
    </location>
</feature>